<dbReference type="PANTHER" id="PTHR11274">
    <property type="entry name" value="RAD25/XP-B DNA REPAIR HELICASE"/>
    <property type="match status" value="1"/>
</dbReference>
<feature type="compositionally biased region" description="Acidic residues" evidence="5">
    <location>
        <begin position="874"/>
        <end position="884"/>
    </location>
</feature>
<sequence length="945" mass="106438">MTSSSTSSSNYHLCLNKKGYLIRKDKMSPVVLDQIRKELTVSPLVLPAYQDFVKPTRYEIYQESPNYLYVPRFYGTAKFGPPVRSYLSIGTSMNAPFIYSLFPHQIKAHDTTLKALRETGGGILQIPCGQGKCHSRGTQILMFDGTIKKVEDIVVGDQLMGDDSTPRNVLSLARGRDEMYEIQPVKGNPWGCNKAHILSLKCSTNWSHRFTKGSIHDIELSDFLNYPKSFHGRGTPLKLYKVSITFPTKNVDLDPYMLGYWLGDWKSGGAQITTTNPEVLTYFTEVLETYGLILKQVPSDKITYRIVQAICQTGVVRQWSCEYGANFFLYCLKNYDLINNKHIPMEYKCNSRDVQLKVLAGLIDSDGYQGDNMYQITLVNEHLLDDIVFMCRSLGFATYKSTVQKTCTNSASSRAVREHPDDKYGCVTGTYYQCSISGKGLEEIPVLLAYKKASPRKQIKDALVVGFAVKSIGVGDYYGFEIDGNHRYLLGDFTVTHNTAVAIKIATELQFKTLVVVNKECLMDQWADSIAKFTGGKARIGYIQQDKVAVADKDFVIAMLHSVSQKDYPDELFQDFGFSIVDECHHIASDMFSRALPKITSQYMLGLSATPNRKDGLSHVFHEYLGNVCHSERRSGTNQMCIKRIKLSSQSPLYETLYMKNGIKNNVGMITNLSKHPIRNQLIIEMIRILMRQDRKILLLSGRREHLETIYHLLESAHIMTIHNKPLTFGYYYGNQGGNKKQHKQLLQESAKCDVVLGTLALSSEGLDIPDLNTEILTTPATEVEQSVGRILRKFHDRVNPMVIDLIDDCGNFSRQATVRKKFYQSEEYDVQDWKIPLGDEVRDLQPFLSDLSEFILTPADIKKSARIAGNGTNDDDDDDDESETDRRHKTVKLGKCLLTDTPMGPTPITSTSFKLAPSAPLIQPKLLISASSTAPKPKPKNCLL</sequence>
<dbReference type="PROSITE" id="PS51192">
    <property type="entry name" value="HELICASE_ATP_BIND_1"/>
    <property type="match status" value="1"/>
</dbReference>
<dbReference type="PANTHER" id="PTHR11274:SF0">
    <property type="entry name" value="GENERAL TRANSCRIPTION AND DNA REPAIR FACTOR IIH HELICASE SUBUNIT XPB"/>
    <property type="match status" value="1"/>
</dbReference>
<dbReference type="GO" id="GO:0005524">
    <property type="term" value="F:ATP binding"/>
    <property type="evidence" value="ECO:0007669"/>
    <property type="project" value="UniProtKB-KW"/>
</dbReference>
<keyword evidence="2" id="KW-0378">Hydrolase</keyword>
<dbReference type="GO" id="GO:0004386">
    <property type="term" value="F:helicase activity"/>
    <property type="evidence" value="ECO:0007669"/>
    <property type="project" value="UniProtKB-KW"/>
</dbReference>
<evidence type="ECO:0008006" key="9">
    <source>
        <dbReference type="Google" id="ProtNLM"/>
    </source>
</evidence>
<dbReference type="InterPro" id="IPR006935">
    <property type="entry name" value="Helicase/UvrB_N"/>
</dbReference>
<keyword evidence="1" id="KW-0547">Nucleotide-binding</keyword>
<proteinExistence type="predicted"/>
<dbReference type="InterPro" id="IPR027417">
    <property type="entry name" value="P-loop_NTPase"/>
</dbReference>
<dbReference type="InterPro" id="IPR007868">
    <property type="entry name" value="Hom_end_hint"/>
</dbReference>
<dbReference type="Gene3D" id="3.10.28.10">
    <property type="entry name" value="Homing endonucleases"/>
    <property type="match status" value="1"/>
</dbReference>
<dbReference type="InterPro" id="IPR014001">
    <property type="entry name" value="Helicase_ATP-bd"/>
</dbReference>
<dbReference type="GO" id="GO:0030908">
    <property type="term" value="P:protein splicing"/>
    <property type="evidence" value="ECO:0007669"/>
    <property type="project" value="InterPro"/>
</dbReference>
<dbReference type="Gene3D" id="2.170.16.10">
    <property type="entry name" value="Hedgehog/Intein (Hint) domain"/>
    <property type="match status" value="1"/>
</dbReference>
<dbReference type="GO" id="GO:0004519">
    <property type="term" value="F:endonuclease activity"/>
    <property type="evidence" value="ECO:0007669"/>
    <property type="project" value="InterPro"/>
</dbReference>
<dbReference type="InterPro" id="IPR004042">
    <property type="entry name" value="Intein_endonuc_central"/>
</dbReference>
<feature type="region of interest" description="Disordered" evidence="5">
    <location>
        <begin position="867"/>
        <end position="889"/>
    </location>
</feature>
<dbReference type="AlphaFoldDB" id="A0A6C0BK78"/>
<evidence type="ECO:0000259" key="7">
    <source>
        <dbReference type="PROSITE" id="PS51192"/>
    </source>
</evidence>
<protein>
    <recommendedName>
        <fullName evidence="9">Helicase ATP-binding domain-containing protein</fullName>
    </recommendedName>
</protein>
<evidence type="ECO:0000256" key="4">
    <source>
        <dbReference type="ARBA" id="ARBA00022840"/>
    </source>
</evidence>
<dbReference type="InterPro" id="IPR036844">
    <property type="entry name" value="Hint_dom_sf"/>
</dbReference>
<keyword evidence="3" id="KW-0347">Helicase</keyword>
<dbReference type="GO" id="GO:0016787">
    <property type="term" value="F:hydrolase activity"/>
    <property type="evidence" value="ECO:0007669"/>
    <property type="project" value="UniProtKB-KW"/>
</dbReference>
<dbReference type="Pfam" id="PF05204">
    <property type="entry name" value="Hom_end"/>
    <property type="match status" value="1"/>
</dbReference>
<name>A0A6C0BK78_9ZZZZ</name>
<dbReference type="Pfam" id="PF05203">
    <property type="entry name" value="Hom_end_hint"/>
    <property type="match status" value="1"/>
</dbReference>
<accession>A0A6C0BK78</accession>
<reference evidence="8" key="1">
    <citation type="journal article" date="2020" name="Nature">
        <title>Giant virus diversity and host interactions through global metagenomics.</title>
        <authorList>
            <person name="Schulz F."/>
            <person name="Roux S."/>
            <person name="Paez-Espino D."/>
            <person name="Jungbluth S."/>
            <person name="Walsh D.A."/>
            <person name="Denef V.J."/>
            <person name="McMahon K.D."/>
            <person name="Konstantinidis K.T."/>
            <person name="Eloe-Fadrosh E.A."/>
            <person name="Kyrpides N.C."/>
            <person name="Woyke T."/>
        </authorList>
    </citation>
    <scope>NUCLEOTIDE SEQUENCE</scope>
    <source>
        <strain evidence="8">GVMAG-M-3300014204-73</strain>
    </source>
</reference>
<keyword evidence="4" id="KW-0067">ATP-binding</keyword>
<evidence type="ECO:0000259" key="6">
    <source>
        <dbReference type="PROSITE" id="PS50819"/>
    </source>
</evidence>
<organism evidence="8">
    <name type="scientific">viral metagenome</name>
    <dbReference type="NCBI Taxonomy" id="1070528"/>
    <lineage>
        <taxon>unclassified sequences</taxon>
        <taxon>metagenomes</taxon>
        <taxon>organismal metagenomes</taxon>
    </lineage>
</organism>
<evidence type="ECO:0000256" key="2">
    <source>
        <dbReference type="ARBA" id="ARBA00022801"/>
    </source>
</evidence>
<dbReference type="EMBL" id="MN739179">
    <property type="protein sequence ID" value="QHS92422.1"/>
    <property type="molecule type" value="Genomic_DNA"/>
</dbReference>
<dbReference type="InterPro" id="IPR027434">
    <property type="entry name" value="Homing_endonucl"/>
</dbReference>
<evidence type="ECO:0000256" key="5">
    <source>
        <dbReference type="SAM" id="MobiDB-lite"/>
    </source>
</evidence>
<dbReference type="InterPro" id="IPR050615">
    <property type="entry name" value="ATP-dep_DNA_Helicase"/>
</dbReference>
<feature type="domain" description="Helicase ATP-binding" evidence="7">
    <location>
        <begin position="479"/>
        <end position="629"/>
    </location>
</feature>
<dbReference type="CDD" id="cd18785">
    <property type="entry name" value="SF2_C"/>
    <property type="match status" value="1"/>
</dbReference>
<dbReference type="InterPro" id="IPR007869">
    <property type="entry name" value="Homing_endonuc_PI-Sce"/>
</dbReference>
<dbReference type="SUPFAM" id="SSF51294">
    <property type="entry name" value="Hedgehog/intein (Hint) domain"/>
    <property type="match status" value="1"/>
</dbReference>
<dbReference type="SUPFAM" id="SSF55608">
    <property type="entry name" value="Homing endonucleases"/>
    <property type="match status" value="1"/>
</dbReference>
<evidence type="ECO:0000256" key="1">
    <source>
        <dbReference type="ARBA" id="ARBA00022741"/>
    </source>
</evidence>
<dbReference type="Gene3D" id="3.40.50.300">
    <property type="entry name" value="P-loop containing nucleotide triphosphate hydrolases"/>
    <property type="match status" value="2"/>
</dbReference>
<dbReference type="Pfam" id="PF04851">
    <property type="entry name" value="ResIII"/>
    <property type="match status" value="1"/>
</dbReference>
<evidence type="ECO:0000313" key="8">
    <source>
        <dbReference type="EMBL" id="QHS92422.1"/>
    </source>
</evidence>
<feature type="domain" description="DOD-type homing endonuclease" evidence="6">
    <location>
        <begin position="257"/>
        <end position="396"/>
    </location>
</feature>
<dbReference type="GO" id="GO:0003677">
    <property type="term" value="F:DNA binding"/>
    <property type="evidence" value="ECO:0007669"/>
    <property type="project" value="InterPro"/>
</dbReference>
<dbReference type="PROSITE" id="PS50819">
    <property type="entry name" value="INTEIN_ENDONUCLEASE"/>
    <property type="match status" value="1"/>
</dbReference>
<evidence type="ECO:0000256" key="3">
    <source>
        <dbReference type="ARBA" id="ARBA00022806"/>
    </source>
</evidence>
<dbReference type="SUPFAM" id="SSF52540">
    <property type="entry name" value="P-loop containing nucleoside triphosphate hydrolases"/>
    <property type="match status" value="1"/>
</dbReference>